<protein>
    <submittedName>
        <fullName evidence="1">Uncharacterized protein</fullName>
    </submittedName>
</protein>
<name>A0A2T7PHV5_POMCA</name>
<dbReference type="EMBL" id="PZQS01000004">
    <property type="protein sequence ID" value="PVD33006.1"/>
    <property type="molecule type" value="Genomic_DNA"/>
</dbReference>
<proteinExistence type="predicted"/>
<organism evidence="1 2">
    <name type="scientific">Pomacea canaliculata</name>
    <name type="common">Golden apple snail</name>
    <dbReference type="NCBI Taxonomy" id="400727"/>
    <lineage>
        <taxon>Eukaryota</taxon>
        <taxon>Metazoa</taxon>
        <taxon>Spiralia</taxon>
        <taxon>Lophotrochozoa</taxon>
        <taxon>Mollusca</taxon>
        <taxon>Gastropoda</taxon>
        <taxon>Caenogastropoda</taxon>
        <taxon>Architaenioglossa</taxon>
        <taxon>Ampullarioidea</taxon>
        <taxon>Ampullariidae</taxon>
        <taxon>Pomacea</taxon>
    </lineage>
</organism>
<dbReference type="Proteomes" id="UP000245119">
    <property type="component" value="Linkage Group LG4"/>
</dbReference>
<dbReference type="AlphaFoldDB" id="A0A2T7PHV5"/>
<sequence length="336" mass="37244">MYVGLSKHVVTIVDIDDNQHVALASQGKDRRQLTSMVAYEHIKPFRENINVPNNNVQHSVDYSNDGVVLVSGEGSLKIQQEPQGAAGNADKQKAVVSALSLLAEAASRELFFSHACEESGRGCQRKKKENLKGMQCPAEGNFLKVKTDFMKQLGWSFSYKITMETNILESPEGEAAALNPTPIPPTTIQTPPNCGKEEERAQLQREVQSLFNELYEHQCQKNQIIGQPGIPQCPINTEHHSVNPGQHRQRFTWSNLDVNKSRAVRRLRCSPQPELVFTFNCVQAMKKLVSRSNLAELQGSDVKQTALSIKGTIISHYNVVTGQRITTALLCVALGV</sequence>
<evidence type="ECO:0000313" key="1">
    <source>
        <dbReference type="EMBL" id="PVD33006.1"/>
    </source>
</evidence>
<accession>A0A2T7PHV5</accession>
<keyword evidence="2" id="KW-1185">Reference proteome</keyword>
<comment type="caution">
    <text evidence="1">The sequence shown here is derived from an EMBL/GenBank/DDBJ whole genome shotgun (WGS) entry which is preliminary data.</text>
</comment>
<evidence type="ECO:0000313" key="2">
    <source>
        <dbReference type="Proteomes" id="UP000245119"/>
    </source>
</evidence>
<gene>
    <name evidence="1" type="ORF">C0Q70_08454</name>
</gene>
<reference evidence="1 2" key="1">
    <citation type="submission" date="2018-04" db="EMBL/GenBank/DDBJ databases">
        <title>The genome of golden apple snail Pomacea canaliculata provides insight into stress tolerance and invasive adaptation.</title>
        <authorList>
            <person name="Liu C."/>
            <person name="Liu B."/>
            <person name="Ren Y."/>
            <person name="Zhang Y."/>
            <person name="Wang H."/>
            <person name="Li S."/>
            <person name="Jiang F."/>
            <person name="Yin L."/>
            <person name="Zhang G."/>
            <person name="Qian W."/>
            <person name="Fan W."/>
        </authorList>
    </citation>
    <scope>NUCLEOTIDE SEQUENCE [LARGE SCALE GENOMIC DNA]</scope>
    <source>
        <strain evidence="1">SZHN2017</strain>
        <tissue evidence="1">Muscle</tissue>
    </source>
</reference>